<dbReference type="Pfam" id="PF00462">
    <property type="entry name" value="Glutaredoxin"/>
    <property type="match status" value="1"/>
</dbReference>
<dbReference type="EMBL" id="JBHTCP010000004">
    <property type="protein sequence ID" value="MFC7370554.1"/>
    <property type="molecule type" value="Genomic_DNA"/>
</dbReference>
<dbReference type="Proteomes" id="UP001596549">
    <property type="component" value="Unassembled WGS sequence"/>
</dbReference>
<name>A0ABW2NR64_9BACL</name>
<evidence type="ECO:0000313" key="2">
    <source>
        <dbReference type="EMBL" id="MFC7370554.1"/>
    </source>
</evidence>
<dbReference type="CDD" id="cd02976">
    <property type="entry name" value="NrdH"/>
    <property type="match status" value="1"/>
</dbReference>
<proteinExistence type="predicted"/>
<comment type="caution">
    <text evidence="2">The sequence shown here is derived from an EMBL/GenBank/DDBJ whole genome shotgun (WGS) entry which is preliminary data.</text>
</comment>
<dbReference type="Gene3D" id="3.40.30.10">
    <property type="entry name" value="Glutaredoxin"/>
    <property type="match status" value="1"/>
</dbReference>
<dbReference type="RefSeq" id="WP_379746070.1">
    <property type="nucleotide sequence ID" value="NZ_JBHTCP010000004.1"/>
</dbReference>
<gene>
    <name evidence="2" type="ORF">ACFQPF_02560</name>
</gene>
<feature type="domain" description="Glutaredoxin" evidence="1">
    <location>
        <begin position="5"/>
        <end position="58"/>
    </location>
</feature>
<keyword evidence="3" id="KW-1185">Reference proteome</keyword>
<dbReference type="InterPro" id="IPR036249">
    <property type="entry name" value="Thioredoxin-like_sf"/>
</dbReference>
<organism evidence="2 3">
    <name type="scientific">Fictibacillus iocasae</name>
    <dbReference type="NCBI Taxonomy" id="2715437"/>
    <lineage>
        <taxon>Bacteria</taxon>
        <taxon>Bacillati</taxon>
        <taxon>Bacillota</taxon>
        <taxon>Bacilli</taxon>
        <taxon>Bacillales</taxon>
        <taxon>Fictibacillaceae</taxon>
        <taxon>Fictibacillus</taxon>
    </lineage>
</organism>
<reference evidence="3" key="1">
    <citation type="journal article" date="2019" name="Int. J. Syst. Evol. Microbiol.">
        <title>The Global Catalogue of Microorganisms (GCM) 10K type strain sequencing project: providing services to taxonomists for standard genome sequencing and annotation.</title>
        <authorList>
            <consortium name="The Broad Institute Genomics Platform"/>
            <consortium name="The Broad Institute Genome Sequencing Center for Infectious Disease"/>
            <person name="Wu L."/>
            <person name="Ma J."/>
        </authorList>
    </citation>
    <scope>NUCLEOTIDE SEQUENCE [LARGE SCALE GENOMIC DNA]</scope>
    <source>
        <strain evidence="3">NBRC 106396</strain>
    </source>
</reference>
<sequence length="81" mass="9314">MDYKVIIYTQQTCPPCFAEKEWLKSNNIAFEERDIRQNPGYMDEVIKLGASATPVTLIETEGKKEVVMGFQEEELKKILSV</sequence>
<dbReference type="InterPro" id="IPR002109">
    <property type="entry name" value="Glutaredoxin"/>
</dbReference>
<dbReference type="SUPFAM" id="SSF52833">
    <property type="entry name" value="Thioredoxin-like"/>
    <property type="match status" value="1"/>
</dbReference>
<evidence type="ECO:0000259" key="1">
    <source>
        <dbReference type="Pfam" id="PF00462"/>
    </source>
</evidence>
<evidence type="ECO:0000313" key="3">
    <source>
        <dbReference type="Proteomes" id="UP001596549"/>
    </source>
</evidence>
<protein>
    <submittedName>
        <fullName evidence="2">Glutaredoxin family protein</fullName>
    </submittedName>
</protein>
<accession>A0ABW2NR64</accession>
<dbReference type="PROSITE" id="PS51354">
    <property type="entry name" value="GLUTAREDOXIN_2"/>
    <property type="match status" value="1"/>
</dbReference>